<proteinExistence type="predicted"/>
<comment type="caution">
    <text evidence="3">The sequence shown here is derived from an EMBL/GenBank/DDBJ whole genome shotgun (WGS) entry which is preliminary data.</text>
</comment>
<evidence type="ECO:0000313" key="3">
    <source>
        <dbReference type="EMBL" id="KSV59397.1"/>
    </source>
</evidence>
<sequence length="76" mass="8690">MNEWYVRDTSRKIKAVLRAKGLEGKPLTSSPLTGLIYCADCGAKMFNHRTKGYEKKDKNDNPTGKFTHVTKRNMQN</sequence>
<keyword evidence="4" id="KW-1185">Reference proteome</keyword>
<dbReference type="AlphaFoldDB" id="A0A0V8QFN1"/>
<dbReference type="Proteomes" id="UP000054874">
    <property type="component" value="Unassembled WGS sequence"/>
</dbReference>
<organism evidence="3 4">
    <name type="scientific">Acetivibrio ethanolgignens</name>
    <dbReference type="NCBI Taxonomy" id="290052"/>
    <lineage>
        <taxon>Bacteria</taxon>
        <taxon>Bacillati</taxon>
        <taxon>Bacillota</taxon>
        <taxon>Clostridia</taxon>
        <taxon>Eubacteriales</taxon>
        <taxon>Oscillospiraceae</taxon>
        <taxon>Acetivibrio</taxon>
    </lineage>
</organism>
<dbReference type="EMBL" id="LNAM01000146">
    <property type="protein sequence ID" value="KSV59397.1"/>
    <property type="molecule type" value="Genomic_DNA"/>
</dbReference>
<dbReference type="STRING" id="290052.ASU35_09175"/>
<gene>
    <name evidence="3" type="ORF">ASU35_09175</name>
</gene>
<name>A0A0V8QFN1_9FIRM</name>
<feature type="domain" description="Recombinase zinc beta ribbon" evidence="2">
    <location>
        <begin position="31"/>
        <end position="52"/>
    </location>
</feature>
<protein>
    <recommendedName>
        <fullName evidence="2">Recombinase zinc beta ribbon domain-containing protein</fullName>
    </recommendedName>
</protein>
<dbReference type="InterPro" id="IPR025827">
    <property type="entry name" value="Zn_ribbon_recom_dom"/>
</dbReference>
<accession>A0A0V8QFN1</accession>
<reference evidence="3 4" key="1">
    <citation type="submission" date="2015-11" db="EMBL/GenBank/DDBJ databases">
        <title>Butyribacter intestini gen. nov., sp. nov., a butyric acid-producing bacterium of the family Lachnospiraceae isolated from the human faeces.</title>
        <authorList>
            <person name="Zou Y."/>
            <person name="Xue W."/>
            <person name="Luo G."/>
            <person name="Lv M."/>
        </authorList>
    </citation>
    <scope>NUCLEOTIDE SEQUENCE [LARGE SCALE GENOMIC DNA]</scope>
    <source>
        <strain evidence="3 4">ACET-33324</strain>
    </source>
</reference>
<evidence type="ECO:0000259" key="2">
    <source>
        <dbReference type="Pfam" id="PF13408"/>
    </source>
</evidence>
<evidence type="ECO:0000313" key="4">
    <source>
        <dbReference type="Proteomes" id="UP000054874"/>
    </source>
</evidence>
<evidence type="ECO:0000256" key="1">
    <source>
        <dbReference type="SAM" id="MobiDB-lite"/>
    </source>
</evidence>
<dbReference type="Pfam" id="PF13408">
    <property type="entry name" value="Zn_ribbon_recom"/>
    <property type="match status" value="1"/>
</dbReference>
<feature type="region of interest" description="Disordered" evidence="1">
    <location>
        <begin position="52"/>
        <end position="76"/>
    </location>
</feature>